<dbReference type="PRINTS" id="PR00505">
    <property type="entry name" value="D12N6MTFRASE"/>
</dbReference>
<dbReference type="InterPro" id="IPR023095">
    <property type="entry name" value="Ade_MeTrfase_dom_2"/>
</dbReference>
<comment type="caution">
    <text evidence="8">The sequence shown here is derived from an EMBL/GenBank/DDBJ whole genome shotgun (WGS) entry which is preliminary data.</text>
</comment>
<dbReference type="RefSeq" id="WP_336601654.1">
    <property type="nucleotide sequence ID" value="NZ_JACFYJ010000092.1"/>
</dbReference>
<evidence type="ECO:0000256" key="5">
    <source>
        <dbReference type="ARBA" id="ARBA00022691"/>
    </source>
</evidence>
<dbReference type="PANTHER" id="PTHR30481">
    <property type="entry name" value="DNA ADENINE METHYLASE"/>
    <property type="match status" value="1"/>
</dbReference>
<evidence type="ECO:0000313" key="9">
    <source>
        <dbReference type="Proteomes" id="UP001386437"/>
    </source>
</evidence>
<protein>
    <recommendedName>
        <fullName evidence="2 7">Site-specific DNA-methyltransferase (adenine-specific)</fullName>
        <ecNumber evidence="2 7">2.1.1.72</ecNumber>
    </recommendedName>
</protein>
<gene>
    <name evidence="8" type="ORF">H3V53_34160</name>
</gene>
<evidence type="ECO:0000256" key="4">
    <source>
        <dbReference type="ARBA" id="ARBA00022679"/>
    </source>
</evidence>
<evidence type="ECO:0000256" key="6">
    <source>
        <dbReference type="ARBA" id="ARBA00047942"/>
    </source>
</evidence>
<dbReference type="SUPFAM" id="SSF53335">
    <property type="entry name" value="S-adenosyl-L-methionine-dependent methyltransferases"/>
    <property type="match status" value="1"/>
</dbReference>
<evidence type="ECO:0000256" key="3">
    <source>
        <dbReference type="ARBA" id="ARBA00022603"/>
    </source>
</evidence>
<dbReference type="Gene3D" id="1.10.1020.10">
    <property type="entry name" value="Adenine-specific Methyltransferase, Domain 2"/>
    <property type="match status" value="1"/>
</dbReference>
<evidence type="ECO:0000313" key="8">
    <source>
        <dbReference type="EMBL" id="MEI6001995.1"/>
    </source>
</evidence>
<comment type="catalytic activity">
    <reaction evidence="6 7">
        <text>a 2'-deoxyadenosine in DNA + S-adenosyl-L-methionine = an N(6)-methyl-2'-deoxyadenosine in DNA + S-adenosyl-L-homocysteine + H(+)</text>
        <dbReference type="Rhea" id="RHEA:15197"/>
        <dbReference type="Rhea" id="RHEA-COMP:12418"/>
        <dbReference type="Rhea" id="RHEA-COMP:12419"/>
        <dbReference type="ChEBI" id="CHEBI:15378"/>
        <dbReference type="ChEBI" id="CHEBI:57856"/>
        <dbReference type="ChEBI" id="CHEBI:59789"/>
        <dbReference type="ChEBI" id="CHEBI:90615"/>
        <dbReference type="ChEBI" id="CHEBI:90616"/>
        <dbReference type="EC" id="2.1.1.72"/>
    </reaction>
</comment>
<evidence type="ECO:0000256" key="2">
    <source>
        <dbReference type="ARBA" id="ARBA00011900"/>
    </source>
</evidence>
<dbReference type="PANTHER" id="PTHR30481:SF3">
    <property type="entry name" value="DNA ADENINE METHYLASE"/>
    <property type="match status" value="1"/>
</dbReference>
<dbReference type="PIRSF" id="PIRSF000398">
    <property type="entry name" value="M_m6A_EcoRV"/>
    <property type="match status" value="1"/>
</dbReference>
<reference evidence="8 9" key="1">
    <citation type="journal article" date="2022" name="Arch. Microbiol.">
        <title>Paraburkholderia bengalensis sp. nov. isolated from roots of Oryza sativa, IR64.</title>
        <authorList>
            <person name="Nag P."/>
            <person name="Mondal N."/>
            <person name="Sarkar J."/>
            <person name="Das S."/>
        </authorList>
    </citation>
    <scope>NUCLEOTIDE SEQUENCE [LARGE SCALE GENOMIC DNA]</scope>
    <source>
        <strain evidence="8 9">IR64_4_BI</strain>
    </source>
</reference>
<dbReference type="NCBIfam" id="TIGR00571">
    <property type="entry name" value="dam"/>
    <property type="match status" value="1"/>
</dbReference>
<dbReference type="EMBL" id="JACFYJ010000092">
    <property type="protein sequence ID" value="MEI6001995.1"/>
    <property type="molecule type" value="Genomic_DNA"/>
</dbReference>
<accession>A0ABU8J2R6</accession>
<evidence type="ECO:0000256" key="7">
    <source>
        <dbReference type="RuleBase" id="RU361257"/>
    </source>
</evidence>
<dbReference type="Pfam" id="PF02086">
    <property type="entry name" value="MethyltransfD12"/>
    <property type="match status" value="1"/>
</dbReference>
<name>A0ABU8J2R6_9BURK</name>
<dbReference type="GO" id="GO:0009007">
    <property type="term" value="F:site-specific DNA-methyltransferase (adenine-specific) activity"/>
    <property type="evidence" value="ECO:0007669"/>
    <property type="project" value="UniProtKB-EC"/>
</dbReference>
<evidence type="ECO:0000256" key="1">
    <source>
        <dbReference type="ARBA" id="ARBA00006594"/>
    </source>
</evidence>
<dbReference type="GO" id="GO:0032259">
    <property type="term" value="P:methylation"/>
    <property type="evidence" value="ECO:0007669"/>
    <property type="project" value="UniProtKB-KW"/>
</dbReference>
<dbReference type="PROSITE" id="PS00092">
    <property type="entry name" value="N6_MTASE"/>
    <property type="match status" value="1"/>
</dbReference>
<comment type="similarity">
    <text evidence="1 7">Belongs to the N(4)/N(6)-methyltransferase family.</text>
</comment>
<keyword evidence="5 7" id="KW-0949">S-adenosyl-L-methionine</keyword>
<dbReference type="InterPro" id="IPR029063">
    <property type="entry name" value="SAM-dependent_MTases_sf"/>
</dbReference>
<dbReference type="InterPro" id="IPR002052">
    <property type="entry name" value="DNA_methylase_N6_adenine_CS"/>
</dbReference>
<keyword evidence="9" id="KW-1185">Reference proteome</keyword>
<dbReference type="InterPro" id="IPR012263">
    <property type="entry name" value="M_m6A_EcoRV"/>
</dbReference>
<organism evidence="8 9">
    <name type="scientific">Paraburkholderia bengalensis</name>
    <dbReference type="NCBI Taxonomy" id="2747562"/>
    <lineage>
        <taxon>Bacteria</taxon>
        <taxon>Pseudomonadati</taxon>
        <taxon>Pseudomonadota</taxon>
        <taxon>Betaproteobacteria</taxon>
        <taxon>Burkholderiales</taxon>
        <taxon>Burkholderiaceae</taxon>
        <taxon>Paraburkholderia</taxon>
    </lineage>
</organism>
<dbReference type="Proteomes" id="UP001386437">
    <property type="component" value="Unassembled WGS sequence"/>
</dbReference>
<dbReference type="EC" id="2.1.1.72" evidence="2 7"/>
<dbReference type="InterPro" id="IPR012327">
    <property type="entry name" value="MeTrfase_D12"/>
</dbReference>
<dbReference type="Gene3D" id="3.40.50.150">
    <property type="entry name" value="Vaccinia Virus protein VP39"/>
    <property type="match status" value="1"/>
</dbReference>
<keyword evidence="3 7" id="KW-0489">Methyltransferase</keyword>
<proteinExistence type="inferred from homology"/>
<keyword evidence="4 7" id="KW-0808">Transferase</keyword>
<sequence length="281" mass="31599">MQKHPEPHAAASCKPILKWVGGKSRILNQILPQLPTGRRLIEPFVGGGAVFLGTNYEEYVLCDRNAHLVELYSAVANQCEDFLAVAAPYFTEDFRSKEQYLEVREAFNQERDPLARAAKFLYLNRFGFNGLCRYNRSGGFNVPYGAPKALPRFPADRVHAFRDKARRSSFMCADFADAMRMAERGDVVYCDPPYLPRDDSTASFTGYTAARFGIERQKELAALASDLSARGIPVVISNHDCEVARQIYKKARLITLEARRSVSADSNGRSSVRELLAIFER</sequence>